<dbReference type="PANTHER" id="PTHR46193:SF10">
    <property type="entry name" value="6-PHOSPHOGLUCONATE PHOSPHATASE"/>
    <property type="match status" value="1"/>
</dbReference>
<dbReference type="GO" id="GO:0046872">
    <property type="term" value="F:metal ion binding"/>
    <property type="evidence" value="ECO:0007669"/>
    <property type="project" value="UniProtKB-KW"/>
</dbReference>
<feature type="compositionally biased region" description="Low complexity" evidence="5">
    <location>
        <begin position="283"/>
        <end position="295"/>
    </location>
</feature>
<dbReference type="InterPro" id="IPR041492">
    <property type="entry name" value="HAD_2"/>
</dbReference>
<reference evidence="6 7" key="1">
    <citation type="journal article" date="2014" name="Genome Announc.">
        <title>Draft Genome Sequence of Streptomyces fradiae ATCC 19609, a Strain Highly Sensitive to Antibiotics.</title>
        <authorList>
            <person name="Bekker O.B."/>
            <person name="Klimina K.M."/>
            <person name="Vatlin A.A."/>
            <person name="Zakharevich N.V."/>
            <person name="Kasianov A.S."/>
            <person name="Danilenko V.N."/>
        </authorList>
    </citation>
    <scope>NUCLEOTIDE SEQUENCE [LARGE SCALE GENOMIC DNA]</scope>
    <source>
        <strain evidence="6 7">ATCC 19609</strain>
    </source>
</reference>
<evidence type="ECO:0000313" key="7">
    <source>
        <dbReference type="Proteomes" id="UP000028058"/>
    </source>
</evidence>
<evidence type="ECO:0000256" key="3">
    <source>
        <dbReference type="ARBA" id="ARBA00022723"/>
    </source>
</evidence>
<dbReference type="Gene3D" id="1.10.150.240">
    <property type="entry name" value="Putative phosphatase, domain 2"/>
    <property type="match status" value="1"/>
</dbReference>
<protein>
    <submittedName>
        <fullName evidence="6">HAD family hydrolase</fullName>
    </submittedName>
</protein>
<keyword evidence="3" id="KW-0479">Metal-binding</keyword>
<feature type="compositionally biased region" description="Gly residues" evidence="5">
    <location>
        <begin position="308"/>
        <end position="318"/>
    </location>
</feature>
<evidence type="ECO:0000313" key="6">
    <source>
        <dbReference type="EMBL" id="RKM93570.1"/>
    </source>
</evidence>
<sequence>MAAPFRGVSSPERGGGRPRGKSFLLTRKGDKETGRSPQDQTPSKKVGIVTADRILTWTPTAVVFDCDGTLMDTERHWQEARRRVLREYGVTPGTEFSERAKGIHYTDCGRLLAETAGRPELTGKMTDELLESFRSLVAEDPVTAPGAVEMVALAHEFAPLAVASNCPRDVVETCLDTAGLLLYFDHVVVPGEGMPPKPAPDLYLSAAEACGADPAECLAVEDSLCGIRSAVRAGMRVVGVGPRPDEESAALVDLWVPSLGEPRLVAWAESRPAIPEGAPGSTSSRVVPPRGSSPGDAATPAARPGETAPGGGSPGTAP</sequence>
<dbReference type="InterPro" id="IPR023198">
    <property type="entry name" value="PGP-like_dom2"/>
</dbReference>
<feature type="region of interest" description="Disordered" evidence="5">
    <location>
        <begin position="1"/>
        <end position="45"/>
    </location>
</feature>
<comment type="cofactor">
    <cofactor evidence="1">
        <name>Mg(2+)</name>
        <dbReference type="ChEBI" id="CHEBI:18420"/>
    </cofactor>
</comment>
<dbReference type="InterPro" id="IPR036412">
    <property type="entry name" value="HAD-like_sf"/>
</dbReference>
<dbReference type="Proteomes" id="UP000028058">
    <property type="component" value="Unassembled WGS sequence"/>
</dbReference>
<dbReference type="InterPro" id="IPR051600">
    <property type="entry name" value="Beta-PGM-like"/>
</dbReference>
<dbReference type="InterPro" id="IPR006439">
    <property type="entry name" value="HAD-SF_hydro_IA"/>
</dbReference>
<comment type="similarity">
    <text evidence="2">Belongs to the HAD-like hydrolase superfamily. CbbY/CbbZ/Gph/YieH family.</text>
</comment>
<dbReference type="InterPro" id="IPR023214">
    <property type="entry name" value="HAD_sf"/>
</dbReference>
<dbReference type="GO" id="GO:0016787">
    <property type="term" value="F:hydrolase activity"/>
    <property type="evidence" value="ECO:0007669"/>
    <property type="project" value="UniProtKB-KW"/>
</dbReference>
<dbReference type="Pfam" id="PF13419">
    <property type="entry name" value="HAD_2"/>
    <property type="match status" value="1"/>
</dbReference>
<dbReference type="NCBIfam" id="TIGR01509">
    <property type="entry name" value="HAD-SF-IA-v3"/>
    <property type="match status" value="1"/>
</dbReference>
<dbReference type="AlphaFoldDB" id="A0A3R7IPT7"/>
<dbReference type="SFLD" id="SFLDG01129">
    <property type="entry name" value="C1.5:_HAD__Beta-PGM__Phosphata"/>
    <property type="match status" value="1"/>
</dbReference>
<proteinExistence type="inferred from homology"/>
<dbReference type="SUPFAM" id="SSF56784">
    <property type="entry name" value="HAD-like"/>
    <property type="match status" value="1"/>
</dbReference>
<dbReference type="Gene3D" id="3.40.50.1000">
    <property type="entry name" value="HAD superfamily/HAD-like"/>
    <property type="match status" value="1"/>
</dbReference>
<name>A0A3R7IPT7_9ACTN</name>
<comment type="caution">
    <text evidence="6">The sequence shown here is derived from an EMBL/GenBank/DDBJ whole genome shotgun (WGS) entry which is preliminary data.</text>
</comment>
<accession>A0A3R7IPT7</accession>
<organism evidence="6 7">
    <name type="scientific">Streptomyces xinghaiensis</name>
    <dbReference type="NCBI Taxonomy" id="1038928"/>
    <lineage>
        <taxon>Bacteria</taxon>
        <taxon>Bacillati</taxon>
        <taxon>Actinomycetota</taxon>
        <taxon>Actinomycetes</taxon>
        <taxon>Kitasatosporales</taxon>
        <taxon>Streptomycetaceae</taxon>
        <taxon>Streptomyces</taxon>
    </lineage>
</organism>
<evidence type="ECO:0000256" key="5">
    <source>
        <dbReference type="SAM" id="MobiDB-lite"/>
    </source>
</evidence>
<keyword evidence="7" id="KW-1185">Reference proteome</keyword>
<evidence type="ECO:0000256" key="1">
    <source>
        <dbReference type="ARBA" id="ARBA00001946"/>
    </source>
</evidence>
<feature type="compositionally biased region" description="Low complexity" evidence="5">
    <location>
        <begin position="1"/>
        <end position="12"/>
    </location>
</feature>
<keyword evidence="4" id="KW-0460">Magnesium</keyword>
<dbReference type="EMBL" id="JNAD02000010">
    <property type="protein sequence ID" value="RKM93570.1"/>
    <property type="molecule type" value="Genomic_DNA"/>
</dbReference>
<keyword evidence="6" id="KW-0378">Hydrolase</keyword>
<feature type="region of interest" description="Disordered" evidence="5">
    <location>
        <begin position="273"/>
        <end position="318"/>
    </location>
</feature>
<gene>
    <name evidence="6" type="ORF">SFRA_020530</name>
</gene>
<evidence type="ECO:0000256" key="2">
    <source>
        <dbReference type="ARBA" id="ARBA00006171"/>
    </source>
</evidence>
<dbReference type="PANTHER" id="PTHR46193">
    <property type="entry name" value="6-PHOSPHOGLUCONATE PHOSPHATASE"/>
    <property type="match status" value="1"/>
</dbReference>
<evidence type="ECO:0000256" key="4">
    <source>
        <dbReference type="ARBA" id="ARBA00022842"/>
    </source>
</evidence>
<dbReference type="OrthoDB" id="9812856at2"/>
<dbReference type="SFLD" id="SFLDS00003">
    <property type="entry name" value="Haloacid_Dehalogenase"/>
    <property type="match status" value="1"/>
</dbReference>